<dbReference type="GO" id="GO:0005689">
    <property type="term" value="C:U12-type spliceosomal complex"/>
    <property type="evidence" value="ECO:0007669"/>
    <property type="project" value="InterPro"/>
</dbReference>
<dbReference type="GO" id="GO:0000398">
    <property type="term" value="P:mRNA splicing, via spliceosome"/>
    <property type="evidence" value="ECO:0007669"/>
    <property type="project" value="InterPro"/>
</dbReference>
<dbReference type="InterPro" id="IPR035979">
    <property type="entry name" value="RBD_domain_sf"/>
</dbReference>
<keyword evidence="1 2" id="KW-0694">RNA-binding</keyword>
<dbReference type="GO" id="GO:0003723">
    <property type="term" value="F:RNA binding"/>
    <property type="evidence" value="ECO:0007669"/>
    <property type="project" value="UniProtKB-UniRule"/>
</dbReference>
<dbReference type="Gene3D" id="3.30.70.330">
    <property type="match status" value="1"/>
</dbReference>
<dbReference type="EMBL" id="BMAO01038824">
    <property type="protein sequence ID" value="GFR27359.1"/>
    <property type="molecule type" value="Genomic_DNA"/>
</dbReference>
<evidence type="ECO:0000256" key="2">
    <source>
        <dbReference type="PROSITE-ProRule" id="PRU00176"/>
    </source>
</evidence>
<dbReference type="InterPro" id="IPR012677">
    <property type="entry name" value="Nucleotide-bd_a/b_plait_sf"/>
</dbReference>
<accession>A0A8X6HP52</accession>
<evidence type="ECO:0000256" key="1">
    <source>
        <dbReference type="ARBA" id="ARBA00022884"/>
    </source>
</evidence>
<dbReference type="Proteomes" id="UP000887116">
    <property type="component" value="Unassembled WGS sequence"/>
</dbReference>
<protein>
    <recommendedName>
        <fullName evidence="3">RRM domain-containing protein</fullName>
    </recommendedName>
</protein>
<dbReference type="AlphaFoldDB" id="A0A8X6HP52"/>
<dbReference type="InterPro" id="IPR044598">
    <property type="entry name" value="ZCRB1"/>
</dbReference>
<dbReference type="PROSITE" id="PS50102">
    <property type="entry name" value="RRM"/>
    <property type="match status" value="1"/>
</dbReference>
<reference evidence="4" key="1">
    <citation type="submission" date="2020-07" db="EMBL/GenBank/DDBJ databases">
        <title>Multicomponent nature underlies the extraordinary mechanical properties of spider dragline silk.</title>
        <authorList>
            <person name="Kono N."/>
            <person name="Nakamura H."/>
            <person name="Mori M."/>
            <person name="Yoshida Y."/>
            <person name="Ohtoshi R."/>
            <person name="Malay A.D."/>
            <person name="Moran D.A.P."/>
            <person name="Tomita M."/>
            <person name="Numata K."/>
            <person name="Arakawa K."/>
        </authorList>
    </citation>
    <scope>NUCLEOTIDE SEQUENCE</scope>
</reference>
<proteinExistence type="predicted"/>
<gene>
    <name evidence="4" type="ORF">TNCT_185431</name>
</gene>
<dbReference type="OrthoDB" id="267048at2759"/>
<name>A0A8X6HP52_TRICU</name>
<dbReference type="PANTHER" id="PTHR46259:SF1">
    <property type="entry name" value="ZINC FINGER CCHC-TYPE AND RNA-BINDING MOTIF-CONTAINING PROTEIN 1"/>
    <property type="match status" value="1"/>
</dbReference>
<evidence type="ECO:0000259" key="3">
    <source>
        <dbReference type="PROSITE" id="PS50102"/>
    </source>
</evidence>
<evidence type="ECO:0000313" key="5">
    <source>
        <dbReference type="Proteomes" id="UP000887116"/>
    </source>
</evidence>
<keyword evidence="5" id="KW-1185">Reference proteome</keyword>
<dbReference type="Pfam" id="PF00076">
    <property type="entry name" value="RRM_1"/>
    <property type="match status" value="1"/>
</dbReference>
<dbReference type="PANTHER" id="PTHR46259">
    <property type="entry name" value="ZINC FINGER CCHC-TYPE AND RNA-BINDING MOTIF-CONTAINING PROTEIN 1"/>
    <property type="match status" value="1"/>
</dbReference>
<dbReference type="SUPFAM" id="SSF54928">
    <property type="entry name" value="RNA-binding domain, RBD"/>
    <property type="match status" value="1"/>
</dbReference>
<dbReference type="InterPro" id="IPR000504">
    <property type="entry name" value="RRM_dom"/>
</dbReference>
<evidence type="ECO:0000313" key="4">
    <source>
        <dbReference type="EMBL" id="GFR27359.1"/>
    </source>
</evidence>
<sequence>MSGEATESAVVTETPFVSISNFPFFLSNEDLQRILEIYGTVVKIHRMKDWRTGDNADMALVIYADNESANRCVAALNEEEILGRKVKCCIAHWLPVL</sequence>
<organism evidence="4 5">
    <name type="scientific">Trichonephila clavata</name>
    <name type="common">Joro spider</name>
    <name type="synonym">Nephila clavata</name>
    <dbReference type="NCBI Taxonomy" id="2740835"/>
    <lineage>
        <taxon>Eukaryota</taxon>
        <taxon>Metazoa</taxon>
        <taxon>Ecdysozoa</taxon>
        <taxon>Arthropoda</taxon>
        <taxon>Chelicerata</taxon>
        <taxon>Arachnida</taxon>
        <taxon>Araneae</taxon>
        <taxon>Araneomorphae</taxon>
        <taxon>Entelegynae</taxon>
        <taxon>Araneoidea</taxon>
        <taxon>Nephilidae</taxon>
        <taxon>Trichonephila</taxon>
    </lineage>
</organism>
<dbReference type="SMART" id="SM00360">
    <property type="entry name" value="RRM"/>
    <property type="match status" value="1"/>
</dbReference>
<feature type="domain" description="RRM" evidence="3">
    <location>
        <begin position="15"/>
        <end position="87"/>
    </location>
</feature>
<comment type="caution">
    <text evidence="4">The sequence shown here is derived from an EMBL/GenBank/DDBJ whole genome shotgun (WGS) entry which is preliminary data.</text>
</comment>